<dbReference type="GO" id="GO:0003824">
    <property type="term" value="F:catalytic activity"/>
    <property type="evidence" value="ECO:0007669"/>
    <property type="project" value="InterPro"/>
</dbReference>
<dbReference type="Proteomes" id="UP001208570">
    <property type="component" value="Unassembled WGS sequence"/>
</dbReference>
<dbReference type="Gene3D" id="3.60.10.10">
    <property type="entry name" value="Endonuclease/exonuclease/phosphatase"/>
    <property type="match status" value="1"/>
</dbReference>
<proteinExistence type="predicted"/>
<organism evidence="2 3">
    <name type="scientific">Paralvinella palmiformis</name>
    <dbReference type="NCBI Taxonomy" id="53620"/>
    <lineage>
        <taxon>Eukaryota</taxon>
        <taxon>Metazoa</taxon>
        <taxon>Spiralia</taxon>
        <taxon>Lophotrochozoa</taxon>
        <taxon>Annelida</taxon>
        <taxon>Polychaeta</taxon>
        <taxon>Sedentaria</taxon>
        <taxon>Canalipalpata</taxon>
        <taxon>Terebellida</taxon>
        <taxon>Terebelliformia</taxon>
        <taxon>Alvinellidae</taxon>
        <taxon>Paralvinella</taxon>
    </lineage>
</organism>
<dbReference type="InterPro" id="IPR005135">
    <property type="entry name" value="Endo/exonuclease/phosphatase"/>
</dbReference>
<dbReference type="AlphaFoldDB" id="A0AAD9MSN8"/>
<accession>A0AAD9MSN8</accession>
<protein>
    <recommendedName>
        <fullName evidence="1">Endonuclease/exonuclease/phosphatase domain-containing protein</fullName>
    </recommendedName>
</protein>
<evidence type="ECO:0000313" key="2">
    <source>
        <dbReference type="EMBL" id="KAK2141564.1"/>
    </source>
</evidence>
<evidence type="ECO:0000313" key="3">
    <source>
        <dbReference type="Proteomes" id="UP001208570"/>
    </source>
</evidence>
<sequence>MGDFNGHHIAWAPKTTSAGMALMDQLMDIHSAIISEPNVPTTENIPTIDLPICYVDLIRHSHWSQVDDLVSDHIPSHILIRNSFVPARQASTRRADRVKHSKTLQTLTPDISSNPDRDIHHDNILEAVQLAADHSVLKHTENKYNRRTNCLPPEGLSTSTMEEGYGHTSTKVWWVVLEAYIPAPKYPQDCEDDSQQTNLAPPSSPESLRICMRKVNN</sequence>
<dbReference type="EMBL" id="JAODUP010001078">
    <property type="protein sequence ID" value="KAK2141564.1"/>
    <property type="molecule type" value="Genomic_DNA"/>
</dbReference>
<feature type="domain" description="Endonuclease/exonuclease/phosphatase" evidence="1">
    <location>
        <begin position="1"/>
        <end position="75"/>
    </location>
</feature>
<dbReference type="InterPro" id="IPR036691">
    <property type="entry name" value="Endo/exonu/phosph_ase_sf"/>
</dbReference>
<dbReference type="Pfam" id="PF14529">
    <property type="entry name" value="Exo_endo_phos_2"/>
    <property type="match status" value="1"/>
</dbReference>
<name>A0AAD9MSN8_9ANNE</name>
<evidence type="ECO:0000259" key="1">
    <source>
        <dbReference type="Pfam" id="PF14529"/>
    </source>
</evidence>
<comment type="caution">
    <text evidence="2">The sequence shown here is derived from an EMBL/GenBank/DDBJ whole genome shotgun (WGS) entry which is preliminary data.</text>
</comment>
<dbReference type="SUPFAM" id="SSF56219">
    <property type="entry name" value="DNase I-like"/>
    <property type="match status" value="1"/>
</dbReference>
<gene>
    <name evidence="2" type="ORF">LSH36_1078g00034</name>
</gene>
<reference evidence="2" key="1">
    <citation type="journal article" date="2023" name="Mol. Biol. Evol.">
        <title>Third-Generation Sequencing Reveals the Adaptive Role of the Epigenome in Three Deep-Sea Polychaetes.</title>
        <authorList>
            <person name="Perez M."/>
            <person name="Aroh O."/>
            <person name="Sun Y."/>
            <person name="Lan Y."/>
            <person name="Juniper S.K."/>
            <person name="Young C.R."/>
            <person name="Angers B."/>
            <person name="Qian P.Y."/>
        </authorList>
    </citation>
    <scope>NUCLEOTIDE SEQUENCE</scope>
    <source>
        <strain evidence="2">P08H-3</strain>
    </source>
</reference>
<keyword evidence="3" id="KW-1185">Reference proteome</keyword>